<name>A0A1E4TLP9_9ASCO</name>
<dbReference type="InterPro" id="IPR016181">
    <property type="entry name" value="Acyl_CoA_acyltransferase"/>
</dbReference>
<comment type="function">
    <text evidence="1">Ornithine decarboxylase (ODC) antizyme protein that negatively regulates ODC activity and intracellular polyamine biosynthesis in response to increased intracellular polyamine levels. Binds to ODC monomers, inhibiting the assembly of the functional ODC homodimer, and targets the monomers for ubiquitin-independent proteolytic destruction by the 26S proteasome.</text>
</comment>
<dbReference type="Pfam" id="PF02100">
    <property type="entry name" value="ODC_AZ"/>
    <property type="match status" value="1"/>
</dbReference>
<dbReference type="GO" id="GO:0045732">
    <property type="term" value="P:positive regulation of protein catabolic process"/>
    <property type="evidence" value="ECO:0007669"/>
    <property type="project" value="TreeGrafter"/>
</dbReference>
<reference evidence="7" key="1">
    <citation type="submission" date="2016-02" db="EMBL/GenBank/DDBJ databases">
        <title>Comparative genomics of biotechnologically important yeasts.</title>
        <authorList>
            <consortium name="DOE Joint Genome Institute"/>
            <person name="Riley R."/>
            <person name="Haridas S."/>
            <person name="Wolfe K.H."/>
            <person name="Lopes M.R."/>
            <person name="Hittinger C.T."/>
            <person name="Goker M."/>
            <person name="Salamov A."/>
            <person name="Wisecaver J."/>
            <person name="Long T.M."/>
            <person name="Aerts A.L."/>
            <person name="Barry K."/>
            <person name="Choi C."/>
            <person name="Clum A."/>
            <person name="Coughlan A.Y."/>
            <person name="Deshpande S."/>
            <person name="Douglass A.P."/>
            <person name="Hanson S.J."/>
            <person name="Klenk H.-P."/>
            <person name="Labutti K."/>
            <person name="Lapidus A."/>
            <person name="Lindquist E."/>
            <person name="Lipzen A."/>
            <person name="Meier-Kolthoff J.P."/>
            <person name="Ohm R.A."/>
            <person name="Otillar R.P."/>
            <person name="Pangilinan J."/>
            <person name="Peng Y."/>
            <person name="Rokas A."/>
            <person name="Rosa C.A."/>
            <person name="Scheuner C."/>
            <person name="Sibirny A.A."/>
            <person name="Slot J.C."/>
            <person name="Stielow J.B."/>
            <person name="Sun H."/>
            <person name="Kurtzman C.P."/>
            <person name="Blackwell M."/>
            <person name="Jeffries T.W."/>
            <person name="Grigoriev I.V."/>
        </authorList>
    </citation>
    <scope>NUCLEOTIDE SEQUENCE [LARGE SCALE GENOMIC DNA]</scope>
    <source>
        <strain evidence="7">NRRL Y-17796</strain>
    </source>
</reference>
<organism evidence="6 7">
    <name type="scientific">Tortispora caseinolytica NRRL Y-17796</name>
    <dbReference type="NCBI Taxonomy" id="767744"/>
    <lineage>
        <taxon>Eukaryota</taxon>
        <taxon>Fungi</taxon>
        <taxon>Dikarya</taxon>
        <taxon>Ascomycota</taxon>
        <taxon>Saccharomycotina</taxon>
        <taxon>Trigonopsidomycetes</taxon>
        <taxon>Trigonopsidales</taxon>
        <taxon>Trigonopsidaceae</taxon>
        <taxon>Tortispora</taxon>
    </lineage>
</organism>
<dbReference type="GO" id="GO:0005737">
    <property type="term" value="C:cytoplasm"/>
    <property type="evidence" value="ECO:0007669"/>
    <property type="project" value="TreeGrafter"/>
</dbReference>
<dbReference type="InterPro" id="IPR002993">
    <property type="entry name" value="ODC_AZ"/>
</dbReference>
<dbReference type="PANTHER" id="PTHR10279">
    <property type="entry name" value="ORNITHINE DECARBOXYLASE ANTIZYME"/>
    <property type="match status" value="1"/>
</dbReference>
<evidence type="ECO:0000256" key="2">
    <source>
        <dbReference type="ARBA" id="ARBA00008796"/>
    </source>
</evidence>
<sequence>MISSNISSSGSSRDACGLSTPKSAGEFHLPEQESVQATCVIGPSGGPEVPINLRPVVKQQALRGLARESERLFGKGSACVSYMFLWDLIQGSQWKGIVTDSHLYVFYDLAHRTNLKQGLMCLLDLASECLNCEQVSICLPRDAPDVKVIASDLYWVGFQLSPGPCDTWMVLTMDL</sequence>
<evidence type="ECO:0000313" key="6">
    <source>
        <dbReference type="EMBL" id="ODV92647.1"/>
    </source>
</evidence>
<dbReference type="GO" id="GO:0008073">
    <property type="term" value="F:ornithine decarboxylase inhibitor activity"/>
    <property type="evidence" value="ECO:0007669"/>
    <property type="project" value="InterPro"/>
</dbReference>
<dbReference type="GO" id="GO:0075523">
    <property type="term" value="P:viral translational frameshifting"/>
    <property type="evidence" value="ECO:0007669"/>
    <property type="project" value="UniProtKB-KW"/>
</dbReference>
<evidence type="ECO:0000313" key="7">
    <source>
        <dbReference type="Proteomes" id="UP000095023"/>
    </source>
</evidence>
<protein>
    <recommendedName>
        <fullName evidence="4">Ornithine decarboxylase antizyme</fullName>
    </recommendedName>
</protein>
<keyword evidence="5" id="KW-0688">Ribosomal frameshifting</keyword>
<evidence type="ECO:0000256" key="5">
    <source>
        <dbReference type="ARBA" id="ARBA00022758"/>
    </source>
</evidence>
<evidence type="ECO:0000256" key="1">
    <source>
        <dbReference type="ARBA" id="ARBA00002307"/>
    </source>
</evidence>
<evidence type="ECO:0000256" key="4">
    <source>
        <dbReference type="ARBA" id="ARBA00017712"/>
    </source>
</evidence>
<evidence type="ECO:0000256" key="3">
    <source>
        <dbReference type="ARBA" id="ARBA00011486"/>
    </source>
</evidence>
<dbReference type="EMBL" id="KV453841">
    <property type="protein sequence ID" value="ODV92647.1"/>
    <property type="molecule type" value="Genomic_DNA"/>
</dbReference>
<comment type="similarity">
    <text evidence="2">Belongs to the ODC antizyme family.</text>
</comment>
<dbReference type="PANTHER" id="PTHR10279:SF10">
    <property type="entry name" value="ORNITHINE DECARBOXYLASE ANTIZYME"/>
    <property type="match status" value="1"/>
</dbReference>
<accession>A0A1E4TLP9</accession>
<dbReference type="Proteomes" id="UP000095023">
    <property type="component" value="Unassembled WGS sequence"/>
</dbReference>
<dbReference type="GO" id="GO:0005634">
    <property type="term" value="C:nucleus"/>
    <property type="evidence" value="ECO:0007669"/>
    <property type="project" value="TreeGrafter"/>
</dbReference>
<gene>
    <name evidence="6" type="ORF">CANCADRAFT_1238</name>
</gene>
<dbReference type="OrthoDB" id="4084646at2759"/>
<dbReference type="AlphaFoldDB" id="A0A1E4TLP9"/>
<comment type="subunit">
    <text evidence="3">Interacts with ODC and thereby sterically blocks ODC homodimerization.</text>
</comment>
<keyword evidence="7" id="KW-1185">Reference proteome</keyword>
<dbReference type="Gene3D" id="3.40.630.60">
    <property type="match status" value="1"/>
</dbReference>
<dbReference type="SUPFAM" id="SSF55729">
    <property type="entry name" value="Acyl-CoA N-acyltransferases (Nat)"/>
    <property type="match status" value="1"/>
</dbReference>
<proteinExistence type="inferred from homology"/>
<dbReference type="InterPro" id="IPR038581">
    <property type="entry name" value="ODC_AZ_sf"/>
</dbReference>